<dbReference type="Pfam" id="PF13229">
    <property type="entry name" value="Beta_helix"/>
    <property type="match status" value="1"/>
</dbReference>
<dbReference type="InterPro" id="IPR006584">
    <property type="entry name" value="Cellulose-bd_IV"/>
</dbReference>
<evidence type="ECO:0000313" key="12">
    <source>
        <dbReference type="Proteomes" id="UP000193334"/>
    </source>
</evidence>
<dbReference type="InterPro" id="IPR049169">
    <property type="entry name" value="Glyco_hydro_120_ins"/>
</dbReference>
<dbReference type="InterPro" id="IPR012334">
    <property type="entry name" value="Pectin_lyas_fold"/>
</dbReference>
<dbReference type="SUPFAM" id="SSF49785">
    <property type="entry name" value="Galactose-binding domain-like"/>
    <property type="match status" value="1"/>
</dbReference>
<evidence type="ECO:0000256" key="3">
    <source>
        <dbReference type="ARBA" id="ARBA00022525"/>
    </source>
</evidence>
<dbReference type="SUPFAM" id="SSF51126">
    <property type="entry name" value="Pectin lyase-like"/>
    <property type="match status" value="1"/>
</dbReference>
<comment type="similarity">
    <text evidence="8">Belongs to the polysaccharide lyase 9 family.</text>
</comment>
<dbReference type="Pfam" id="PF21258">
    <property type="entry name" value="Glyco_hydro_120_ins"/>
    <property type="match status" value="1"/>
</dbReference>
<keyword evidence="4" id="KW-0479">Metal-binding</keyword>
<dbReference type="GO" id="GO:0016837">
    <property type="term" value="F:carbon-oxygen lyase activity, acting on polysaccharides"/>
    <property type="evidence" value="ECO:0007669"/>
    <property type="project" value="TreeGrafter"/>
</dbReference>
<dbReference type="EC" id="3.2.1.8" evidence="11"/>
<keyword evidence="11" id="KW-0326">Glycosidase</keyword>
<dbReference type="PANTHER" id="PTHR40088">
    <property type="entry name" value="PECTATE LYASE (EUROFUNG)"/>
    <property type="match status" value="1"/>
</dbReference>
<comment type="cofactor">
    <cofactor evidence="1">
        <name>Ca(2+)</name>
        <dbReference type="ChEBI" id="CHEBI:29108"/>
    </cofactor>
</comment>
<sequence>MVLLKKVIMKKIKLIGVIGVFCFVLSSGFAKEYHVAIDGNDQNSGSAMKPFKSISAAAQAAMPGDVITVHEGVYRERINPPRGGEADSKRITYRAAEGEKVVIKGSEVIKGWTKVKNDTWKVRIPKTFFGDFNPYEDLIRGDWFNPKGRSHHTGAVYLNGHWLTEAAEKEDVMAPAGKEPLWFCNGKQAHGTGYLFNISSFTMGDTTIPATAYESQWGIQEEPSSEGGKCIGYINAGDGARYERIHTSQNIDKVKFRVASATKGGVIELRLNNANGELLGSCTVPETGGWQTWQTVEAKMKPHSGIKNLCLVFKGHGQEKTQDDEHTIIWVQFKDVNPNEANVEINVRQSIFYPDKPGRNYITVRGFKMMHAATNWAPPTAEQIGLIGTHWSKGWIIEDNDISYSVCTGLTLGKYGDEYDNTSQNSAEGYVKTIKRGLARGWSKENIGSHIVRNNNISHCEQAGIVGSLGAAFSTVIGNTIHDIHVRRLFGGAEMAGIKFHGAVDTLVSNNHIYRTKLGIWLDWMTQGTRVTGNLLHDNGPGRDLFAEVNHGPFLVDNNIMLSGEGILINSQGGAYVHNLIAGSVHVVVDENRRTPYLKEHSTEIAGLAPNLSGDDRHYNNIFVNSGLEPYDKAVLPVFMGGNVFCNDAKPSKHETGLIIQPDTDPAINLIPKNGSVYLHINLDKTWSEKATRKLVTTKLLGKAKTPDLPYLQPDGSPYQIDTDYFGNKRNVENPFPGPFAKPERDENDLKVW</sequence>
<dbReference type="PANTHER" id="PTHR40088:SF1">
    <property type="entry name" value="PECTATE LYASE PEL9"/>
    <property type="match status" value="1"/>
</dbReference>
<dbReference type="GO" id="GO:0005576">
    <property type="term" value="C:extracellular region"/>
    <property type="evidence" value="ECO:0007669"/>
    <property type="project" value="UniProtKB-SubCell"/>
</dbReference>
<dbReference type="PROSITE" id="PS51175">
    <property type="entry name" value="CBM6"/>
    <property type="match status" value="1"/>
</dbReference>
<dbReference type="CDD" id="cd04084">
    <property type="entry name" value="CBM6_xylanase-like"/>
    <property type="match status" value="1"/>
</dbReference>
<evidence type="ECO:0000313" key="11">
    <source>
        <dbReference type="EMBL" id="ARN56185.1"/>
    </source>
</evidence>
<name>A0A1W6LKA0_9BACT</name>
<dbReference type="EMBL" id="CP021023">
    <property type="protein sequence ID" value="ARN56185.1"/>
    <property type="molecule type" value="Genomic_DNA"/>
</dbReference>
<feature type="domain" description="CBM6" evidence="10">
    <location>
        <begin position="206"/>
        <end position="334"/>
    </location>
</feature>
<keyword evidence="7" id="KW-0456">Lyase</keyword>
<evidence type="ECO:0000256" key="2">
    <source>
        <dbReference type="ARBA" id="ARBA00004613"/>
    </source>
</evidence>
<dbReference type="STRING" id="1941349.STSP1_00558"/>
<dbReference type="InterPro" id="IPR011050">
    <property type="entry name" value="Pectin_lyase_fold/virulence"/>
</dbReference>
<keyword evidence="5" id="KW-0732">Signal</keyword>
<dbReference type="Pfam" id="PF03422">
    <property type="entry name" value="CBM_6"/>
    <property type="match status" value="1"/>
</dbReference>
<accession>A0A1W6LKA0</accession>
<keyword evidence="11" id="KW-0624">Polysaccharide degradation</keyword>
<keyword evidence="11" id="KW-0378">Hydrolase</keyword>
<organism evidence="11 12">
    <name type="scientific">Sedimentisphaera salicampi</name>
    <dbReference type="NCBI Taxonomy" id="1941349"/>
    <lineage>
        <taxon>Bacteria</taxon>
        <taxon>Pseudomonadati</taxon>
        <taxon>Planctomycetota</taxon>
        <taxon>Phycisphaerae</taxon>
        <taxon>Sedimentisphaerales</taxon>
        <taxon>Sedimentisphaeraceae</taxon>
        <taxon>Sedimentisphaera</taxon>
    </lineage>
</organism>
<dbReference type="InterPro" id="IPR008979">
    <property type="entry name" value="Galactose-bd-like_sf"/>
</dbReference>
<dbReference type="InterPro" id="IPR005084">
    <property type="entry name" value="CBM6"/>
</dbReference>
<feature type="compositionally biased region" description="Basic and acidic residues" evidence="9">
    <location>
        <begin position="742"/>
        <end position="753"/>
    </location>
</feature>
<evidence type="ECO:0000256" key="8">
    <source>
        <dbReference type="ARBA" id="ARBA00038263"/>
    </source>
</evidence>
<keyword evidence="11" id="KW-0119">Carbohydrate metabolism</keyword>
<dbReference type="InterPro" id="IPR039448">
    <property type="entry name" value="Beta_helix"/>
</dbReference>
<dbReference type="KEGG" id="pbp:STSP1_00558"/>
<evidence type="ECO:0000256" key="9">
    <source>
        <dbReference type="SAM" id="MobiDB-lite"/>
    </source>
</evidence>
<keyword evidence="11" id="KW-0858">Xylan degradation</keyword>
<dbReference type="AlphaFoldDB" id="A0A1W6LKA0"/>
<feature type="region of interest" description="Disordered" evidence="9">
    <location>
        <begin position="732"/>
        <end position="753"/>
    </location>
</feature>
<dbReference type="GO" id="GO:0031176">
    <property type="term" value="F:endo-1,4-beta-xylanase activity"/>
    <property type="evidence" value="ECO:0007669"/>
    <property type="project" value="UniProtKB-EC"/>
</dbReference>
<dbReference type="InterPro" id="IPR052052">
    <property type="entry name" value="Polysaccharide_Lyase_9"/>
</dbReference>
<dbReference type="GO" id="GO:0046872">
    <property type="term" value="F:metal ion binding"/>
    <property type="evidence" value="ECO:0007669"/>
    <property type="project" value="UniProtKB-KW"/>
</dbReference>
<dbReference type="InterPro" id="IPR011459">
    <property type="entry name" value="DUF1565"/>
</dbReference>
<dbReference type="RefSeq" id="WP_085754897.1">
    <property type="nucleotide sequence ID" value="NZ_CP021023.1"/>
</dbReference>
<dbReference type="SMART" id="SM00606">
    <property type="entry name" value="CBD_IV"/>
    <property type="match status" value="1"/>
</dbReference>
<gene>
    <name evidence="11" type="primary">xynZ</name>
    <name evidence="11" type="ORF">STSP1_00558</name>
</gene>
<evidence type="ECO:0000256" key="6">
    <source>
        <dbReference type="ARBA" id="ARBA00022837"/>
    </source>
</evidence>
<dbReference type="Pfam" id="PF07602">
    <property type="entry name" value="DUF1565"/>
    <property type="match status" value="1"/>
</dbReference>
<dbReference type="GO" id="GO:0045493">
    <property type="term" value="P:xylan catabolic process"/>
    <property type="evidence" value="ECO:0007669"/>
    <property type="project" value="UniProtKB-KW"/>
</dbReference>
<evidence type="ECO:0000256" key="4">
    <source>
        <dbReference type="ARBA" id="ARBA00022723"/>
    </source>
</evidence>
<protein>
    <submittedName>
        <fullName evidence="11">Endo-1,4-beta-xylanase Z</fullName>
        <ecNumber evidence="11">3.2.1.8</ecNumber>
    </submittedName>
</protein>
<keyword evidence="6" id="KW-0106">Calcium</keyword>
<evidence type="ECO:0000256" key="1">
    <source>
        <dbReference type="ARBA" id="ARBA00001913"/>
    </source>
</evidence>
<evidence type="ECO:0000256" key="7">
    <source>
        <dbReference type="ARBA" id="ARBA00023239"/>
    </source>
</evidence>
<dbReference type="GO" id="GO:0030246">
    <property type="term" value="F:carbohydrate binding"/>
    <property type="evidence" value="ECO:0007669"/>
    <property type="project" value="InterPro"/>
</dbReference>
<dbReference type="Proteomes" id="UP000193334">
    <property type="component" value="Chromosome"/>
</dbReference>
<keyword evidence="12" id="KW-1185">Reference proteome</keyword>
<evidence type="ECO:0000256" key="5">
    <source>
        <dbReference type="ARBA" id="ARBA00022729"/>
    </source>
</evidence>
<keyword evidence="3" id="KW-0964">Secreted</keyword>
<evidence type="ECO:0000259" key="10">
    <source>
        <dbReference type="PROSITE" id="PS51175"/>
    </source>
</evidence>
<comment type="subcellular location">
    <subcellularLocation>
        <location evidence="2">Secreted</location>
    </subcellularLocation>
</comment>
<dbReference type="Gene3D" id="2.60.120.260">
    <property type="entry name" value="Galactose-binding domain-like"/>
    <property type="match status" value="1"/>
</dbReference>
<dbReference type="Gene3D" id="2.160.20.10">
    <property type="entry name" value="Single-stranded right-handed beta-helix, Pectin lyase-like"/>
    <property type="match status" value="2"/>
</dbReference>
<proteinExistence type="inferred from homology"/>
<reference evidence="12" key="1">
    <citation type="submission" date="2017-04" db="EMBL/GenBank/DDBJ databases">
        <title>Comparative genomics and description of representatives of a novel lineage of planctomycetes thriving in anoxic sediments.</title>
        <authorList>
            <person name="Spring S."/>
            <person name="Bunk B."/>
            <person name="Sproer C."/>
        </authorList>
    </citation>
    <scope>NUCLEOTIDE SEQUENCE [LARGE SCALE GENOMIC DNA]</scope>
    <source>
        <strain evidence="12">ST-PulAB-D4</strain>
    </source>
</reference>